<comment type="subcellular location">
    <subcellularLocation>
        <location evidence="1">Membrane</location>
        <topology evidence="1">Multi-pass membrane protein</topology>
    </subcellularLocation>
</comment>
<dbReference type="EMBL" id="JAIWYP010000005">
    <property type="protein sequence ID" value="KAH3820775.1"/>
    <property type="molecule type" value="Genomic_DNA"/>
</dbReference>
<reference evidence="7" key="1">
    <citation type="journal article" date="2019" name="bioRxiv">
        <title>The Genome of the Zebra Mussel, Dreissena polymorpha: A Resource for Invasive Species Research.</title>
        <authorList>
            <person name="McCartney M.A."/>
            <person name="Auch B."/>
            <person name="Kono T."/>
            <person name="Mallez S."/>
            <person name="Zhang Y."/>
            <person name="Obille A."/>
            <person name="Becker A."/>
            <person name="Abrahante J.E."/>
            <person name="Garbe J."/>
            <person name="Badalamenti J.P."/>
            <person name="Herman A."/>
            <person name="Mangelson H."/>
            <person name="Liachko I."/>
            <person name="Sullivan S."/>
            <person name="Sone E.D."/>
            <person name="Koren S."/>
            <person name="Silverstein K.A.T."/>
            <person name="Beckman K.B."/>
            <person name="Gohl D.M."/>
        </authorList>
    </citation>
    <scope>NUCLEOTIDE SEQUENCE</scope>
    <source>
        <strain evidence="7">Duluth1</strain>
        <tissue evidence="7">Whole animal</tissue>
    </source>
</reference>
<dbReference type="GO" id="GO:0016020">
    <property type="term" value="C:membrane"/>
    <property type="evidence" value="ECO:0007669"/>
    <property type="project" value="UniProtKB-SubCell"/>
</dbReference>
<dbReference type="AlphaFoldDB" id="A0A9D4JQG8"/>
<name>A0A9D4JQG8_DREPO</name>
<dbReference type="InterPro" id="IPR026673">
    <property type="entry name" value="SPEC3/Stum"/>
</dbReference>
<keyword evidence="2 6" id="KW-0812">Transmembrane</keyword>
<feature type="region of interest" description="Disordered" evidence="5">
    <location>
        <begin position="1"/>
        <end position="25"/>
    </location>
</feature>
<evidence type="ECO:0000256" key="4">
    <source>
        <dbReference type="ARBA" id="ARBA00023136"/>
    </source>
</evidence>
<dbReference type="PANTHER" id="PTHR21676">
    <property type="entry name" value="PROTEIN STUM"/>
    <property type="match status" value="1"/>
</dbReference>
<feature type="transmembrane region" description="Helical" evidence="6">
    <location>
        <begin position="94"/>
        <end position="119"/>
    </location>
</feature>
<reference evidence="7" key="2">
    <citation type="submission" date="2020-11" db="EMBL/GenBank/DDBJ databases">
        <authorList>
            <person name="McCartney M.A."/>
            <person name="Auch B."/>
            <person name="Kono T."/>
            <person name="Mallez S."/>
            <person name="Becker A."/>
            <person name="Gohl D.M."/>
            <person name="Silverstein K.A.T."/>
            <person name="Koren S."/>
            <person name="Bechman K.B."/>
            <person name="Herman A."/>
            <person name="Abrahante J.E."/>
            <person name="Garbe J."/>
        </authorList>
    </citation>
    <scope>NUCLEOTIDE SEQUENCE</scope>
    <source>
        <strain evidence="7">Duluth1</strain>
        <tissue evidence="7">Whole animal</tissue>
    </source>
</reference>
<keyword evidence="3 6" id="KW-1133">Transmembrane helix</keyword>
<evidence type="ECO:0000256" key="6">
    <source>
        <dbReference type="SAM" id="Phobius"/>
    </source>
</evidence>
<proteinExistence type="predicted"/>
<keyword evidence="8" id="KW-1185">Reference proteome</keyword>
<evidence type="ECO:0000313" key="8">
    <source>
        <dbReference type="Proteomes" id="UP000828390"/>
    </source>
</evidence>
<feature type="compositionally biased region" description="Polar residues" evidence="5">
    <location>
        <begin position="196"/>
        <end position="216"/>
    </location>
</feature>
<dbReference type="Pfam" id="PF15795">
    <property type="entry name" value="Spec3"/>
    <property type="match status" value="1"/>
</dbReference>
<dbReference type="PANTHER" id="PTHR21676:SF6">
    <property type="entry name" value="PROTEIN STUM"/>
    <property type="match status" value="1"/>
</dbReference>
<evidence type="ECO:0000256" key="3">
    <source>
        <dbReference type="ARBA" id="ARBA00022989"/>
    </source>
</evidence>
<dbReference type="Proteomes" id="UP000828390">
    <property type="component" value="Unassembled WGS sequence"/>
</dbReference>
<evidence type="ECO:0000313" key="7">
    <source>
        <dbReference type="EMBL" id="KAH3820775.1"/>
    </source>
</evidence>
<evidence type="ECO:0000256" key="5">
    <source>
        <dbReference type="SAM" id="MobiDB-lite"/>
    </source>
</evidence>
<evidence type="ECO:0000256" key="2">
    <source>
        <dbReference type="ARBA" id="ARBA00022692"/>
    </source>
</evidence>
<organism evidence="7 8">
    <name type="scientific">Dreissena polymorpha</name>
    <name type="common">Zebra mussel</name>
    <name type="synonym">Mytilus polymorpha</name>
    <dbReference type="NCBI Taxonomy" id="45954"/>
    <lineage>
        <taxon>Eukaryota</taxon>
        <taxon>Metazoa</taxon>
        <taxon>Spiralia</taxon>
        <taxon>Lophotrochozoa</taxon>
        <taxon>Mollusca</taxon>
        <taxon>Bivalvia</taxon>
        <taxon>Autobranchia</taxon>
        <taxon>Heteroconchia</taxon>
        <taxon>Euheterodonta</taxon>
        <taxon>Imparidentia</taxon>
        <taxon>Neoheterodontei</taxon>
        <taxon>Myida</taxon>
        <taxon>Dreissenoidea</taxon>
        <taxon>Dreissenidae</taxon>
        <taxon>Dreissena</taxon>
    </lineage>
</organism>
<protein>
    <submittedName>
        <fullName evidence="7">Uncharacterized protein</fullName>
    </submittedName>
</protein>
<gene>
    <name evidence="7" type="ORF">DPMN_122524</name>
</gene>
<feature type="compositionally biased region" description="Low complexity" evidence="5">
    <location>
        <begin position="9"/>
        <end position="22"/>
    </location>
</feature>
<dbReference type="OrthoDB" id="361532at2759"/>
<sequence>MARAIQPGSTADVSSVATSASDGQEYTQDEGRGVITRVFPPLPMCMAVVCCVLNFLLPGLGSMLASVCGLCLAPPNDMTRNDKFRACCEGCSIGLLQFMLIPIFFVGWFLSCMAGLGFIQDSHKFYKMLTQGPEATEHVSERSEMTDPDNRIRSRGAALHLANARVVSVQPAASMVQLLRLPSYSERSATPPPYSEDTTPGASNTLSQNHQRQSSTNGRAYSFVTLISVVPAEGALVVPVRSPPPPYSEIDML</sequence>
<keyword evidence="4 6" id="KW-0472">Membrane</keyword>
<evidence type="ECO:0000256" key="1">
    <source>
        <dbReference type="ARBA" id="ARBA00004141"/>
    </source>
</evidence>
<feature type="region of interest" description="Disordered" evidence="5">
    <location>
        <begin position="186"/>
        <end position="216"/>
    </location>
</feature>
<comment type="caution">
    <text evidence="7">The sequence shown here is derived from an EMBL/GenBank/DDBJ whole genome shotgun (WGS) entry which is preliminary data.</text>
</comment>
<feature type="transmembrane region" description="Helical" evidence="6">
    <location>
        <begin position="46"/>
        <end position="73"/>
    </location>
</feature>
<accession>A0A9D4JQG8</accession>